<dbReference type="EMBL" id="OC003692">
    <property type="protein sequence ID" value="CAD7263593.1"/>
    <property type="molecule type" value="Genomic_DNA"/>
</dbReference>
<dbReference type="GO" id="GO:0004046">
    <property type="term" value="F:aminoacylase activity"/>
    <property type="evidence" value="ECO:0007669"/>
    <property type="project" value="TreeGrafter"/>
</dbReference>
<dbReference type="InterPro" id="IPR052083">
    <property type="entry name" value="Aminoacylase-1_M20A"/>
</dbReference>
<proteinExistence type="predicted"/>
<dbReference type="PANTHER" id="PTHR45892">
    <property type="entry name" value="AMINOACYLASE-1"/>
    <property type="match status" value="1"/>
</dbReference>
<feature type="binding site" evidence="2">
    <location>
        <position position="81"/>
    </location>
    <ligand>
        <name>Zn(2+)</name>
        <dbReference type="ChEBI" id="CHEBI:29105"/>
        <label>1</label>
    </ligand>
</feature>
<evidence type="ECO:0000256" key="2">
    <source>
        <dbReference type="PIRSR" id="PIRSR036696-2"/>
    </source>
</evidence>
<organism evidence="3">
    <name type="scientific">Timema shepardi</name>
    <name type="common">Walking stick</name>
    <dbReference type="NCBI Taxonomy" id="629360"/>
    <lineage>
        <taxon>Eukaryota</taxon>
        <taxon>Metazoa</taxon>
        <taxon>Ecdysozoa</taxon>
        <taxon>Arthropoda</taxon>
        <taxon>Hexapoda</taxon>
        <taxon>Insecta</taxon>
        <taxon>Pterygota</taxon>
        <taxon>Neoptera</taxon>
        <taxon>Polyneoptera</taxon>
        <taxon>Phasmatodea</taxon>
        <taxon>Timematodea</taxon>
        <taxon>Timematoidea</taxon>
        <taxon>Timematidae</taxon>
        <taxon>Timema</taxon>
    </lineage>
</organism>
<feature type="binding site" evidence="2">
    <location>
        <position position="163"/>
    </location>
    <ligand>
        <name>Zn(2+)</name>
        <dbReference type="ChEBI" id="CHEBI:29105"/>
        <label>1</label>
    </ligand>
</feature>
<feature type="active site" evidence="1">
    <location>
        <position position="83"/>
    </location>
</feature>
<keyword evidence="2" id="KW-0479">Metal-binding</keyword>
<dbReference type="GO" id="GO:0046872">
    <property type="term" value="F:metal ion binding"/>
    <property type="evidence" value="ECO:0007669"/>
    <property type="project" value="UniProtKB-KW"/>
</dbReference>
<keyword evidence="2" id="KW-0862">Zinc</keyword>
<protein>
    <recommendedName>
        <fullName evidence="4">N-acyl-L-amino-acid amidohydrolase</fullName>
    </recommendedName>
</protein>
<feature type="binding site" evidence="2">
    <location>
        <position position="205"/>
    </location>
    <ligand>
        <name>Zn(2+)</name>
        <dbReference type="ChEBI" id="CHEBI:29105"/>
        <label>2</label>
    </ligand>
</feature>
<feature type="binding site" evidence="2">
    <location>
        <position position="163"/>
    </location>
    <ligand>
        <name>Zn(2+)</name>
        <dbReference type="ChEBI" id="CHEBI:29105"/>
        <label>2</label>
    </ligand>
</feature>
<sequence>MTAEKLSEAENEAIANFREYLRIPSVHPDINYDECVSFLRRQASSLGLPIQVYHVVEGKPIVVITWRGSEPALPAILLNSHMDVFPTSNVRPLHNLCKCITGGEDGYQLQFTSPTNEQVLFRPQGQVYWDIPNSVIDTLRWQREPFAAEMDEEGNIFARGTQDTKAVGVQYMEAVRWIRAAGLTLRRTVHVVFTPGESTPPRYEEIGGIDGMDKFVKTSHFLKLNVGFILDEGITTVHIHCTSPDRKSSTEKVQIVVDHFVRFRQEQKVKLDSNPRLTPRDLTSMTLKAVKDAESELVLVFDVRVSATEDCSTLEDLFSSWCESAGPGTYVSYENKPTNSGLTHLDTCNRWWLTFRDECRAMNIELNPMICPGITDARHYRKVGLPALGFSPINNTPCLVHEADEFLNRKIFLDGIKIYVRLISALANVPAQ</sequence>
<dbReference type="PANTHER" id="PTHR45892:SF1">
    <property type="entry name" value="AMINOACYLASE-1"/>
    <property type="match status" value="1"/>
</dbReference>
<dbReference type="PIRSF" id="PIRSF036696">
    <property type="entry name" value="ACY-1"/>
    <property type="match status" value="1"/>
</dbReference>
<evidence type="ECO:0000313" key="3">
    <source>
        <dbReference type="EMBL" id="CAD7263593.1"/>
    </source>
</evidence>
<dbReference type="SUPFAM" id="SSF53187">
    <property type="entry name" value="Zn-dependent exopeptidases"/>
    <property type="match status" value="1"/>
</dbReference>
<feature type="binding site" evidence="2">
    <location>
        <position position="232"/>
    </location>
    <ligand>
        <name>Zn(2+)</name>
        <dbReference type="ChEBI" id="CHEBI:29105"/>
        <label>1</label>
    </ligand>
</feature>
<evidence type="ECO:0008006" key="4">
    <source>
        <dbReference type="Google" id="ProtNLM"/>
    </source>
</evidence>
<dbReference type="AlphaFoldDB" id="A0A7R9G2R5"/>
<feature type="binding site" evidence="2">
    <location>
        <position position="401"/>
    </location>
    <ligand>
        <name>Zn(2+)</name>
        <dbReference type="ChEBI" id="CHEBI:29105"/>
        <label>2</label>
    </ligand>
</feature>
<feature type="active site" description="Proton acceptor" evidence="1">
    <location>
        <position position="204"/>
    </location>
</feature>
<evidence type="ECO:0000256" key="1">
    <source>
        <dbReference type="PIRSR" id="PIRSR036696-1"/>
    </source>
</evidence>
<comment type="cofactor">
    <cofactor evidence="2">
        <name>Zn(2+)</name>
        <dbReference type="ChEBI" id="CHEBI:29105"/>
    </cofactor>
    <text evidence="2">Binds 2 Zn(2+) ions per subunit.</text>
</comment>
<dbReference type="InterPro" id="IPR002933">
    <property type="entry name" value="Peptidase_M20"/>
</dbReference>
<dbReference type="Gene3D" id="1.10.150.900">
    <property type="match status" value="1"/>
</dbReference>
<dbReference type="Gene3D" id="3.40.630.10">
    <property type="entry name" value="Zn peptidases"/>
    <property type="match status" value="1"/>
</dbReference>
<accession>A0A7R9G2R5</accession>
<reference evidence="3" key="1">
    <citation type="submission" date="2020-11" db="EMBL/GenBank/DDBJ databases">
        <authorList>
            <person name="Tran Van P."/>
        </authorList>
    </citation>
    <scope>NUCLEOTIDE SEQUENCE</scope>
</reference>
<gene>
    <name evidence="3" type="ORF">TSIB3V08_LOCUS7667</name>
</gene>
<dbReference type="Pfam" id="PF01546">
    <property type="entry name" value="Peptidase_M20"/>
    <property type="match status" value="1"/>
</dbReference>
<name>A0A7R9G2R5_TIMSH</name>